<dbReference type="AlphaFoldDB" id="A0AAN9PCA8"/>
<comment type="caution">
    <text evidence="2">The sequence shown here is derived from an EMBL/GenBank/DDBJ whole genome shotgun (WGS) entry which is preliminary data.</text>
</comment>
<dbReference type="EMBL" id="JAYKXN010000004">
    <property type="protein sequence ID" value="KAK7293630.1"/>
    <property type="molecule type" value="Genomic_DNA"/>
</dbReference>
<dbReference type="PANTHER" id="PTHR10887:SF515">
    <property type="entry name" value="P-LOOP CONTAINING NUCLEOSIDE TRIPHOSPHATE HYDROLASES SUPERFAMILY PROTEIN"/>
    <property type="match status" value="1"/>
</dbReference>
<organism evidence="2 3">
    <name type="scientific">Clitoria ternatea</name>
    <name type="common">Butterfly pea</name>
    <dbReference type="NCBI Taxonomy" id="43366"/>
    <lineage>
        <taxon>Eukaryota</taxon>
        <taxon>Viridiplantae</taxon>
        <taxon>Streptophyta</taxon>
        <taxon>Embryophyta</taxon>
        <taxon>Tracheophyta</taxon>
        <taxon>Spermatophyta</taxon>
        <taxon>Magnoliopsida</taxon>
        <taxon>eudicotyledons</taxon>
        <taxon>Gunneridae</taxon>
        <taxon>Pentapetalae</taxon>
        <taxon>rosids</taxon>
        <taxon>fabids</taxon>
        <taxon>Fabales</taxon>
        <taxon>Fabaceae</taxon>
        <taxon>Papilionoideae</taxon>
        <taxon>50 kb inversion clade</taxon>
        <taxon>NPAAA clade</taxon>
        <taxon>indigoferoid/millettioid clade</taxon>
        <taxon>Phaseoleae</taxon>
        <taxon>Clitoria</taxon>
    </lineage>
</organism>
<dbReference type="InterPro" id="IPR041677">
    <property type="entry name" value="DNA2/NAM7_AAA_11"/>
</dbReference>
<dbReference type="InterPro" id="IPR045055">
    <property type="entry name" value="DNA2/NAM7-like"/>
</dbReference>
<feature type="domain" description="DNA2/NAM7 helicase helicase" evidence="1">
    <location>
        <begin position="9"/>
        <end position="83"/>
    </location>
</feature>
<evidence type="ECO:0000313" key="2">
    <source>
        <dbReference type="EMBL" id="KAK7293630.1"/>
    </source>
</evidence>
<protein>
    <recommendedName>
        <fullName evidence="1">DNA2/NAM7 helicase helicase domain-containing protein</fullName>
    </recommendedName>
</protein>
<dbReference type="PANTHER" id="PTHR10887">
    <property type="entry name" value="DNA2/NAM7 HELICASE FAMILY"/>
    <property type="match status" value="1"/>
</dbReference>
<reference evidence="2 3" key="1">
    <citation type="submission" date="2024-01" db="EMBL/GenBank/DDBJ databases">
        <title>The genomes of 5 underutilized Papilionoideae crops provide insights into root nodulation and disease resistance.</title>
        <authorList>
            <person name="Yuan L."/>
        </authorList>
    </citation>
    <scope>NUCLEOTIDE SEQUENCE [LARGE SCALE GENOMIC DNA]</scope>
    <source>
        <strain evidence="2">LY-2023</strain>
        <tissue evidence="2">Leaf</tissue>
    </source>
</reference>
<dbReference type="SUPFAM" id="SSF52540">
    <property type="entry name" value="P-loop containing nucleoside triphosphate hydrolases"/>
    <property type="match status" value="1"/>
</dbReference>
<sequence length="123" mass="14100">MLKKSFNKGEIMEFCFQNSSLIFCTTSALYRLHSIAMKPPNILVIDEAAQLKEWESLLPMLLPELSHAILIGDECQLSSMVWSNVTARLAMDESTYEFEHRDLQWCVIGEGMYNNFDAVCKND</sequence>
<name>A0AAN9PCA8_CLITE</name>
<accession>A0AAN9PCA8</accession>
<keyword evidence="3" id="KW-1185">Reference proteome</keyword>
<proteinExistence type="predicted"/>
<dbReference type="GO" id="GO:0004386">
    <property type="term" value="F:helicase activity"/>
    <property type="evidence" value="ECO:0007669"/>
    <property type="project" value="InterPro"/>
</dbReference>
<dbReference type="InterPro" id="IPR027417">
    <property type="entry name" value="P-loop_NTPase"/>
</dbReference>
<dbReference type="Gene3D" id="3.40.50.300">
    <property type="entry name" value="P-loop containing nucleotide triphosphate hydrolases"/>
    <property type="match status" value="1"/>
</dbReference>
<dbReference type="Pfam" id="PF13086">
    <property type="entry name" value="AAA_11"/>
    <property type="match status" value="1"/>
</dbReference>
<evidence type="ECO:0000313" key="3">
    <source>
        <dbReference type="Proteomes" id="UP001359559"/>
    </source>
</evidence>
<gene>
    <name evidence="2" type="ORF">RJT34_16501</name>
</gene>
<dbReference type="Proteomes" id="UP001359559">
    <property type="component" value="Unassembled WGS sequence"/>
</dbReference>
<evidence type="ECO:0000259" key="1">
    <source>
        <dbReference type="Pfam" id="PF13086"/>
    </source>
</evidence>